<evidence type="ECO:0000256" key="1">
    <source>
        <dbReference type="SAM" id="Phobius"/>
    </source>
</evidence>
<dbReference type="SUPFAM" id="SSF51126">
    <property type="entry name" value="Pectin lyase-like"/>
    <property type="match status" value="1"/>
</dbReference>
<evidence type="ECO:0008006" key="5">
    <source>
        <dbReference type="Google" id="ProtNLM"/>
    </source>
</evidence>
<keyword evidence="1" id="KW-1133">Transmembrane helix</keyword>
<gene>
    <name evidence="3" type="ORF">DICPUDRAFT_96371</name>
</gene>
<dbReference type="InParanoid" id="F0Z7M6"/>
<dbReference type="KEGG" id="dpp:DICPUDRAFT_96371"/>
<feature type="chain" id="PRO_5003264965" description="Auto-transporter adhesin head GIN domain-containing protein" evidence="2">
    <location>
        <begin position="21"/>
        <end position="630"/>
    </location>
</feature>
<dbReference type="OrthoDB" id="23134at2759"/>
<dbReference type="EMBL" id="GL870947">
    <property type="protein sequence ID" value="EGC40041.1"/>
    <property type="molecule type" value="Genomic_DNA"/>
</dbReference>
<name>F0Z7M6_DICPU</name>
<accession>F0Z7M6</accession>
<keyword evidence="1" id="KW-0812">Transmembrane</keyword>
<protein>
    <recommendedName>
        <fullName evidence="5">Auto-transporter adhesin head GIN domain-containing protein</fullName>
    </recommendedName>
</protein>
<dbReference type="InterPro" id="IPR011050">
    <property type="entry name" value="Pectin_lyase_fold/virulence"/>
</dbReference>
<reference evidence="4" key="1">
    <citation type="journal article" date="2011" name="Genome Biol.">
        <title>Comparative genomics of the social amoebae Dictyostelium discoideum and Dictyostelium purpureum.</title>
        <authorList>
            <consortium name="US DOE Joint Genome Institute (JGI-PGF)"/>
            <person name="Sucgang R."/>
            <person name="Kuo A."/>
            <person name="Tian X."/>
            <person name="Salerno W."/>
            <person name="Parikh A."/>
            <person name="Feasley C.L."/>
            <person name="Dalin E."/>
            <person name="Tu H."/>
            <person name="Huang E."/>
            <person name="Barry K."/>
            <person name="Lindquist E."/>
            <person name="Shapiro H."/>
            <person name="Bruce D."/>
            <person name="Schmutz J."/>
            <person name="Salamov A."/>
            <person name="Fey P."/>
            <person name="Gaudet P."/>
            <person name="Anjard C."/>
            <person name="Babu M.M."/>
            <person name="Basu S."/>
            <person name="Bushmanova Y."/>
            <person name="van der Wel H."/>
            <person name="Katoh-Kurasawa M."/>
            <person name="Dinh C."/>
            <person name="Coutinho P.M."/>
            <person name="Saito T."/>
            <person name="Elias M."/>
            <person name="Schaap P."/>
            <person name="Kay R.R."/>
            <person name="Henrissat B."/>
            <person name="Eichinger L."/>
            <person name="Rivero F."/>
            <person name="Putnam N.H."/>
            <person name="West C.M."/>
            <person name="Loomis W.F."/>
            <person name="Chisholm R.L."/>
            <person name="Shaulsky G."/>
            <person name="Strassmann J.E."/>
            <person name="Queller D.C."/>
            <person name="Kuspa A."/>
            <person name="Grigoriev I.V."/>
        </authorList>
    </citation>
    <scope>NUCLEOTIDE SEQUENCE [LARGE SCALE GENOMIC DNA]</scope>
    <source>
        <strain evidence="4">QSDP1</strain>
    </source>
</reference>
<evidence type="ECO:0000256" key="2">
    <source>
        <dbReference type="SAM" id="SignalP"/>
    </source>
</evidence>
<dbReference type="eggNOG" id="ENOG502RHVZ">
    <property type="taxonomic scope" value="Eukaryota"/>
</dbReference>
<evidence type="ECO:0000313" key="3">
    <source>
        <dbReference type="EMBL" id="EGC40041.1"/>
    </source>
</evidence>
<dbReference type="Proteomes" id="UP000001064">
    <property type="component" value="Unassembled WGS sequence"/>
</dbReference>
<dbReference type="OMA" id="YTENTTI"/>
<dbReference type="RefSeq" id="XP_003283390.1">
    <property type="nucleotide sequence ID" value="XM_003283342.1"/>
</dbReference>
<keyword evidence="1" id="KW-0472">Membrane</keyword>
<feature type="signal peptide" evidence="2">
    <location>
        <begin position="1"/>
        <end position="20"/>
    </location>
</feature>
<proteinExistence type="predicted"/>
<evidence type="ECO:0000313" key="4">
    <source>
        <dbReference type="Proteomes" id="UP000001064"/>
    </source>
</evidence>
<organism evidence="3 4">
    <name type="scientific">Dictyostelium purpureum</name>
    <name type="common">Slime mold</name>
    <dbReference type="NCBI Taxonomy" id="5786"/>
    <lineage>
        <taxon>Eukaryota</taxon>
        <taxon>Amoebozoa</taxon>
        <taxon>Evosea</taxon>
        <taxon>Eumycetozoa</taxon>
        <taxon>Dictyostelia</taxon>
        <taxon>Dictyosteliales</taxon>
        <taxon>Dictyosteliaceae</taxon>
        <taxon>Dictyostelium</taxon>
    </lineage>
</organism>
<keyword evidence="2" id="KW-0732">Signal</keyword>
<dbReference type="VEuPathDB" id="AmoebaDB:DICPUDRAFT_96371"/>
<dbReference type="GeneID" id="10509295"/>
<dbReference type="AlphaFoldDB" id="F0Z7M6"/>
<sequence>MKLIFSIVLLLVAIFTIANADTLIFDTTQAQACTTLLNPCFFDDPDNWGGKNVTPGDSFIIDLSSLSYSDINSSIVYFKTRSALVTGTFGSFIANTSSTVSPSIFFANTKSLIFTTMSVTNGALRFENVGGSQANNNIEITQSWIIKNTSVVGLDTNLVSEGISVDPLSSFSFSSQSSVQINGISTFFVQPQFLDSNLAVSDAVDGYVVFHQGILCDNTVILGKSTLYGKSNFETLIINEIADLSNATVFVDDFISFSTNNSQIVLSGNSTIQISGTQQVNLKNVVLNDQSKLTILNANCNIGALTGTGGIISYEIDPLSTTELSNNHLTSVNGLNIYVHLSGSVSLFVQDSIIESIIEIPAPKSNPTKLLTFEGANMVGAITTSNTQVTVADDAKLILWDIGTGIYNNYLNVMGELILNQVSITLSDQFYIYVADTLGSLVVNGSNVFGSVKLDAGQISTYGASEITKNLIVNGGGVVSFNTDSGTLTTGTLTLLGTLYIDNHIQPDETAQLYVNGNVSLQENATLLVDFLNLPNRGQNYNLVGYSGSCEGSFAFVTLWYDGELYNTIKSGVELTNGGISLVFEPSVKPSKRVPGWGVFLIIVSILAVVAGVFYAFYRYKKREGYLPLN</sequence>
<keyword evidence="4" id="KW-1185">Reference proteome</keyword>
<feature type="transmembrane region" description="Helical" evidence="1">
    <location>
        <begin position="597"/>
        <end position="618"/>
    </location>
</feature>